<dbReference type="RefSeq" id="WP_159563206.1">
    <property type="nucleotide sequence ID" value="NZ_CP109617.1"/>
</dbReference>
<keyword evidence="1" id="KW-0812">Transmembrane</keyword>
<evidence type="ECO:0000313" key="3">
    <source>
        <dbReference type="Proteomes" id="UP001219957"/>
    </source>
</evidence>
<feature type="transmembrane region" description="Helical" evidence="1">
    <location>
        <begin position="30"/>
        <end position="52"/>
    </location>
</feature>
<keyword evidence="1" id="KW-1133">Transmembrane helix</keyword>
<sequence>MNKQRFFITLASSMILFVAMMFIFRNDFSLFTEMVIIFLSVVIGQTIANRLFQRFSKQQVSGKTVFITYTSMLAVFWTFASIVF</sequence>
<feature type="transmembrane region" description="Helical" evidence="1">
    <location>
        <begin position="7"/>
        <end position="24"/>
    </location>
</feature>
<accession>A0ABY8AZF1</accession>
<evidence type="ECO:0000256" key="1">
    <source>
        <dbReference type="SAM" id="Phobius"/>
    </source>
</evidence>
<dbReference type="EMBL" id="CP109617">
    <property type="protein sequence ID" value="WED55269.1"/>
    <property type="molecule type" value="Genomic_DNA"/>
</dbReference>
<dbReference type="Proteomes" id="UP001219957">
    <property type="component" value="Chromosome"/>
</dbReference>
<keyword evidence="3" id="KW-1185">Reference proteome</keyword>
<gene>
    <name evidence="2" type="ORF">OE059_14835</name>
</gene>
<protein>
    <submittedName>
        <fullName evidence="2">Uncharacterized protein</fullName>
    </submittedName>
</protein>
<organism evidence="2 3">
    <name type="scientific">Exiguobacterium profundum</name>
    <dbReference type="NCBI Taxonomy" id="307643"/>
    <lineage>
        <taxon>Bacteria</taxon>
        <taxon>Bacillati</taxon>
        <taxon>Bacillota</taxon>
        <taxon>Bacilli</taxon>
        <taxon>Bacillales</taxon>
        <taxon>Bacillales Family XII. Incertae Sedis</taxon>
        <taxon>Exiguobacterium</taxon>
    </lineage>
</organism>
<keyword evidence="1" id="KW-0472">Membrane</keyword>
<feature type="transmembrane region" description="Helical" evidence="1">
    <location>
        <begin position="64"/>
        <end position="83"/>
    </location>
</feature>
<reference evidence="2 3" key="1">
    <citation type="submission" date="2022-10" db="EMBL/GenBank/DDBJ databases">
        <title>Complete genome sequence of Exiguobacterium profundum TSS-3 isolated from an extremely saline-alkaline spring located in Ixtapa, Chiapas-Mexico.</title>
        <authorList>
            <person name="Rincon-Rosales R."/>
            <person name="Rogel M.A."/>
            <person name="Rincon-Molina C.I."/>
            <person name="Guerrero G."/>
            <person name="Manzano-Gomez L.A."/>
            <person name="Lopez-Lopez A."/>
            <person name="Rincon Molina F.A."/>
            <person name="Martinez-Romero E."/>
        </authorList>
    </citation>
    <scope>NUCLEOTIDE SEQUENCE [LARGE SCALE GENOMIC DNA]</scope>
    <source>
        <strain evidence="2 3">TSS-3</strain>
    </source>
</reference>
<name>A0ABY8AZF1_9BACL</name>
<proteinExistence type="predicted"/>
<evidence type="ECO:0000313" key="2">
    <source>
        <dbReference type="EMBL" id="WED55269.1"/>
    </source>
</evidence>